<protein>
    <submittedName>
        <fullName evidence="2">Uncharacterized protein</fullName>
    </submittedName>
</protein>
<evidence type="ECO:0000313" key="3">
    <source>
        <dbReference type="Proteomes" id="UP000223968"/>
    </source>
</evidence>
<feature type="region of interest" description="Disordered" evidence="1">
    <location>
        <begin position="509"/>
        <end position="553"/>
    </location>
</feature>
<feature type="compositionally biased region" description="Basic and acidic residues" evidence="1">
    <location>
        <begin position="613"/>
        <end position="633"/>
    </location>
</feature>
<proteinExistence type="predicted"/>
<comment type="caution">
    <text evidence="2">The sequence shown here is derived from an EMBL/GenBank/DDBJ whole genome shotgun (WGS) entry which is preliminary data.</text>
</comment>
<feature type="compositionally biased region" description="Basic and acidic residues" evidence="1">
    <location>
        <begin position="430"/>
        <end position="445"/>
    </location>
</feature>
<feature type="compositionally biased region" description="Basic and acidic residues" evidence="1">
    <location>
        <begin position="86"/>
        <end position="118"/>
    </location>
</feature>
<gene>
    <name evidence="2" type="ORF">AJ79_07109</name>
</gene>
<dbReference type="STRING" id="1447875.A0A2B7X615"/>
<feature type="compositionally biased region" description="Polar residues" evidence="1">
    <location>
        <begin position="526"/>
        <end position="537"/>
    </location>
</feature>
<dbReference type="Proteomes" id="UP000223968">
    <property type="component" value="Unassembled WGS sequence"/>
</dbReference>
<feature type="region of interest" description="Disordered" evidence="1">
    <location>
        <begin position="605"/>
        <end position="648"/>
    </location>
</feature>
<keyword evidence="3" id="KW-1185">Reference proteome</keyword>
<dbReference type="EMBL" id="PDNB01000137">
    <property type="protein sequence ID" value="PGH04329.1"/>
    <property type="molecule type" value="Genomic_DNA"/>
</dbReference>
<sequence length="648" mass="71785">MSSNTSQYAAYFEEFDEDANDILPDTRTVANVAAKRSKPDIQTAGTSTDGASDSGYSSRTAATVGSADSLPTGKRSPNFAQLDAIANRELERARGRPDNREKENPKTKAKDKESRESNLKPSHSNGAPAQAKMRSASRPAPKRSSSKSRKWDLSNGRNASGACFCPECDQQDYSNMGMGHSSDHHPMDYSTYMNPQPHVYDIPPSPQSFYQPMGAHEVVSSRRERPTPYHPNRPLSFHGGMPDMSNMYPQMTPSSAYEHGPPLSASAYAHYPAPYMSGGPVITHPNQMSYDSAPPPSLERPRPRAVSTSRSPEKISGRRASMYGTPVVEYAPSPSNHSDALQRKSSRARRPSQPQPPSYDPDEDYYRQMPPPPLPKSRPTQVILSQPSRPTPRKAVTTNNTPTMKRRSQAAFDVEELRQSLPPVQVPTRQGREKSRDRMPLERRPSARGKSSVRTASYHDSSRDTRVSVESSRRRRSSVYGLEQSRDLDQLQREVEEYQARTSKPVPLTLDTLVKSRRADHRADSDSGSLRTGTDSSRGSDSRTKSGAGRTDDDNVTVLVIDGVTIGIPKGSRDRRTINFTSGDDGERIELNIGGGRRESQYIASRSDTLSSGRREIEDVRRLRHESSSDRASRRSSRSGYSGRGLLE</sequence>
<feature type="compositionally biased region" description="Polar residues" evidence="1">
    <location>
        <begin position="378"/>
        <end position="388"/>
    </location>
</feature>
<evidence type="ECO:0000256" key="1">
    <source>
        <dbReference type="SAM" id="MobiDB-lite"/>
    </source>
</evidence>
<accession>A0A2B7X615</accession>
<evidence type="ECO:0000313" key="2">
    <source>
        <dbReference type="EMBL" id="PGH04329.1"/>
    </source>
</evidence>
<dbReference type="OrthoDB" id="5407458at2759"/>
<dbReference type="AlphaFoldDB" id="A0A2B7X615"/>
<feature type="compositionally biased region" description="Low complexity" evidence="1">
    <location>
        <begin position="638"/>
        <end position="648"/>
    </location>
</feature>
<feature type="region of interest" description="Disordered" evidence="1">
    <location>
        <begin position="34"/>
        <end position="164"/>
    </location>
</feature>
<reference evidence="2 3" key="1">
    <citation type="submission" date="2017-10" db="EMBL/GenBank/DDBJ databases">
        <title>Comparative genomics in systemic dimorphic fungi from Ajellomycetaceae.</title>
        <authorList>
            <person name="Munoz J.F."/>
            <person name="Mcewen J.G."/>
            <person name="Clay O.K."/>
            <person name="Cuomo C.A."/>
        </authorList>
    </citation>
    <scope>NUCLEOTIDE SEQUENCE [LARGE SCALE GENOMIC DNA]</scope>
    <source>
        <strain evidence="2 3">UAMH5409</strain>
    </source>
</reference>
<organism evidence="2 3">
    <name type="scientific">Helicocarpus griseus UAMH5409</name>
    <dbReference type="NCBI Taxonomy" id="1447875"/>
    <lineage>
        <taxon>Eukaryota</taxon>
        <taxon>Fungi</taxon>
        <taxon>Dikarya</taxon>
        <taxon>Ascomycota</taxon>
        <taxon>Pezizomycotina</taxon>
        <taxon>Eurotiomycetes</taxon>
        <taxon>Eurotiomycetidae</taxon>
        <taxon>Onygenales</taxon>
        <taxon>Ajellomycetaceae</taxon>
        <taxon>Helicocarpus</taxon>
    </lineage>
</organism>
<feature type="compositionally biased region" description="Polar residues" evidence="1">
    <location>
        <begin position="43"/>
        <end position="63"/>
    </location>
</feature>
<feature type="region of interest" description="Disordered" evidence="1">
    <location>
        <begin position="570"/>
        <end position="591"/>
    </location>
</feature>
<feature type="region of interest" description="Disordered" evidence="1">
    <location>
        <begin position="282"/>
        <end position="482"/>
    </location>
</feature>
<name>A0A2B7X615_9EURO</name>